<keyword evidence="2" id="KW-0479">Metal-binding</keyword>
<dbReference type="PRINTS" id="PR00457">
    <property type="entry name" value="ANPEROXIDASE"/>
</dbReference>
<dbReference type="STRING" id="36166.T1H3N3"/>
<dbReference type="OMA" id="GREYMEQ"/>
<dbReference type="GO" id="GO:0004601">
    <property type="term" value="F:peroxidase activity"/>
    <property type="evidence" value="ECO:0007669"/>
    <property type="project" value="UniProtKB-KW"/>
</dbReference>
<keyword evidence="1" id="KW-0560">Oxidoreductase</keyword>
<dbReference type="AlphaFoldDB" id="T1H3N3"/>
<proteinExistence type="predicted"/>
<evidence type="ECO:0000313" key="4">
    <source>
        <dbReference type="Proteomes" id="UP000015102"/>
    </source>
</evidence>
<dbReference type="Proteomes" id="UP000015102">
    <property type="component" value="Unassembled WGS sequence"/>
</dbReference>
<reference evidence="4" key="1">
    <citation type="submission" date="2013-02" db="EMBL/GenBank/DDBJ databases">
        <authorList>
            <person name="Hughes D."/>
        </authorList>
    </citation>
    <scope>NUCLEOTIDE SEQUENCE</scope>
    <source>
        <strain>Durham</strain>
        <strain evidence="4">NC isolate 2 -- Noor lab</strain>
    </source>
</reference>
<dbReference type="GO" id="GO:0020037">
    <property type="term" value="F:heme binding"/>
    <property type="evidence" value="ECO:0007669"/>
    <property type="project" value="InterPro"/>
</dbReference>
<dbReference type="PANTHER" id="PTHR11475">
    <property type="entry name" value="OXIDASE/PEROXIDASE"/>
    <property type="match status" value="1"/>
</dbReference>
<dbReference type="EMBL" id="CAQQ02141202">
    <property type="status" value="NOT_ANNOTATED_CDS"/>
    <property type="molecule type" value="Genomic_DNA"/>
</dbReference>
<dbReference type="SUPFAM" id="SSF48113">
    <property type="entry name" value="Heme-dependent peroxidases"/>
    <property type="match status" value="1"/>
</dbReference>
<dbReference type="PANTHER" id="PTHR11475:SF141">
    <property type="entry name" value="CARDINAL"/>
    <property type="match status" value="1"/>
</dbReference>
<dbReference type="InterPro" id="IPR037120">
    <property type="entry name" value="Haem_peroxidase_sf_animal"/>
</dbReference>
<dbReference type="EnsemblMetazoa" id="MESCA010864-RA">
    <property type="protein sequence ID" value="MESCA010864-PA"/>
    <property type="gene ID" value="MESCA010864"/>
</dbReference>
<dbReference type="EMBL" id="CAQQ02141201">
    <property type="status" value="NOT_ANNOTATED_CDS"/>
    <property type="molecule type" value="Genomic_DNA"/>
</dbReference>
<sequence>MNRQGKYCFDAGDSRANENLLLTSMHLIFARQHNYLARGLQKANPQWSDEKVFQEARKILAAQMQHITYNEFLPILLGTEYSKAKGIYSTFNFESDTYDDSVNPSIANYFAASVFRFAHTLLPPLRGRDHGLPSYSVFRKHCKLPPADTWEELKKTVDAESFKSIKSVFGHRRSLWKLIS</sequence>
<feature type="binding site" description="axial binding residue" evidence="2">
    <location>
        <position position="119"/>
    </location>
    <ligand>
        <name>heme b</name>
        <dbReference type="ChEBI" id="CHEBI:60344"/>
    </ligand>
    <ligandPart>
        <name>Fe</name>
        <dbReference type="ChEBI" id="CHEBI:18248"/>
    </ligandPart>
</feature>
<dbReference type="EMBL" id="CAQQ02141200">
    <property type="status" value="NOT_ANNOTATED_CDS"/>
    <property type="molecule type" value="Genomic_DNA"/>
</dbReference>
<name>T1H3N3_MEGSC</name>
<dbReference type="InterPro" id="IPR010255">
    <property type="entry name" value="Haem_peroxidase_sf"/>
</dbReference>
<keyword evidence="2" id="KW-0408">Iron</keyword>
<keyword evidence="2" id="KW-0349">Heme</keyword>
<dbReference type="GO" id="GO:0006979">
    <property type="term" value="P:response to oxidative stress"/>
    <property type="evidence" value="ECO:0007669"/>
    <property type="project" value="InterPro"/>
</dbReference>
<keyword evidence="4" id="KW-1185">Reference proteome</keyword>
<protein>
    <recommendedName>
        <fullName evidence="5">Peroxidase</fullName>
    </recommendedName>
</protein>
<dbReference type="Gene3D" id="1.10.640.10">
    <property type="entry name" value="Haem peroxidase domain superfamily, animal type"/>
    <property type="match status" value="2"/>
</dbReference>
<dbReference type="Pfam" id="PF03098">
    <property type="entry name" value="An_peroxidase"/>
    <property type="match status" value="2"/>
</dbReference>
<evidence type="ECO:0008006" key="5">
    <source>
        <dbReference type="Google" id="ProtNLM"/>
    </source>
</evidence>
<evidence type="ECO:0000256" key="2">
    <source>
        <dbReference type="PIRSR" id="PIRSR619791-2"/>
    </source>
</evidence>
<keyword evidence="1" id="KW-0575">Peroxidase</keyword>
<dbReference type="PROSITE" id="PS50292">
    <property type="entry name" value="PEROXIDASE_3"/>
    <property type="match status" value="1"/>
</dbReference>
<evidence type="ECO:0000256" key="1">
    <source>
        <dbReference type="ARBA" id="ARBA00022559"/>
    </source>
</evidence>
<accession>T1H3N3</accession>
<organism evidence="3 4">
    <name type="scientific">Megaselia scalaris</name>
    <name type="common">Humpbacked fly</name>
    <name type="synonym">Phora scalaris</name>
    <dbReference type="NCBI Taxonomy" id="36166"/>
    <lineage>
        <taxon>Eukaryota</taxon>
        <taxon>Metazoa</taxon>
        <taxon>Ecdysozoa</taxon>
        <taxon>Arthropoda</taxon>
        <taxon>Hexapoda</taxon>
        <taxon>Insecta</taxon>
        <taxon>Pterygota</taxon>
        <taxon>Neoptera</taxon>
        <taxon>Endopterygota</taxon>
        <taxon>Diptera</taxon>
        <taxon>Brachycera</taxon>
        <taxon>Muscomorpha</taxon>
        <taxon>Platypezoidea</taxon>
        <taxon>Phoridae</taxon>
        <taxon>Megaseliini</taxon>
        <taxon>Megaselia</taxon>
    </lineage>
</organism>
<reference evidence="3" key="2">
    <citation type="submission" date="2015-06" db="UniProtKB">
        <authorList>
            <consortium name="EnsemblMetazoa"/>
        </authorList>
    </citation>
    <scope>IDENTIFICATION</scope>
</reference>
<dbReference type="InterPro" id="IPR019791">
    <property type="entry name" value="Haem_peroxidase_animal"/>
</dbReference>
<dbReference type="GO" id="GO:0046872">
    <property type="term" value="F:metal ion binding"/>
    <property type="evidence" value="ECO:0007669"/>
    <property type="project" value="UniProtKB-KW"/>
</dbReference>
<evidence type="ECO:0000313" key="3">
    <source>
        <dbReference type="EnsemblMetazoa" id="MESCA010864-PA"/>
    </source>
</evidence>
<dbReference type="HOGENOM" id="CLU_1497933_0_0_1"/>